<dbReference type="Proteomes" id="UP000827092">
    <property type="component" value="Unassembled WGS sequence"/>
</dbReference>
<keyword evidence="2" id="KW-1185">Reference proteome</keyword>
<accession>A0AAV6TL73</accession>
<comment type="caution">
    <text evidence="1">The sequence shown here is derived from an EMBL/GenBank/DDBJ whole genome shotgun (WGS) entry which is preliminary data.</text>
</comment>
<proteinExistence type="predicted"/>
<sequence>MTSSCARWTPNPHTVPNKVIDALKLASVPLWHTPQNTSRTRKKEPTAPPVFKELDIDQQVLLVRSPSCRLVSDGPTKTV</sequence>
<dbReference type="AlphaFoldDB" id="A0AAV6TL73"/>
<gene>
    <name evidence="1" type="ORF">JTE90_008968</name>
</gene>
<dbReference type="EMBL" id="JAFNEN010002947">
    <property type="protein sequence ID" value="KAG8172231.1"/>
    <property type="molecule type" value="Genomic_DNA"/>
</dbReference>
<evidence type="ECO:0000313" key="1">
    <source>
        <dbReference type="EMBL" id="KAG8172231.1"/>
    </source>
</evidence>
<name>A0AAV6TL73_9ARAC</name>
<reference evidence="1 2" key="1">
    <citation type="journal article" date="2022" name="Nat. Ecol. Evol.">
        <title>A masculinizing supergene underlies an exaggerated male reproductive morph in a spider.</title>
        <authorList>
            <person name="Hendrickx F."/>
            <person name="De Corte Z."/>
            <person name="Sonet G."/>
            <person name="Van Belleghem S.M."/>
            <person name="Kostlbacher S."/>
            <person name="Vangestel C."/>
        </authorList>
    </citation>
    <scope>NUCLEOTIDE SEQUENCE [LARGE SCALE GENOMIC DNA]</scope>
    <source>
        <strain evidence="1">W744_W776</strain>
    </source>
</reference>
<protein>
    <submittedName>
        <fullName evidence="1">Uncharacterized protein</fullName>
    </submittedName>
</protein>
<organism evidence="1 2">
    <name type="scientific">Oedothorax gibbosus</name>
    <dbReference type="NCBI Taxonomy" id="931172"/>
    <lineage>
        <taxon>Eukaryota</taxon>
        <taxon>Metazoa</taxon>
        <taxon>Ecdysozoa</taxon>
        <taxon>Arthropoda</taxon>
        <taxon>Chelicerata</taxon>
        <taxon>Arachnida</taxon>
        <taxon>Araneae</taxon>
        <taxon>Araneomorphae</taxon>
        <taxon>Entelegynae</taxon>
        <taxon>Araneoidea</taxon>
        <taxon>Linyphiidae</taxon>
        <taxon>Erigoninae</taxon>
        <taxon>Oedothorax</taxon>
    </lineage>
</organism>
<evidence type="ECO:0000313" key="2">
    <source>
        <dbReference type="Proteomes" id="UP000827092"/>
    </source>
</evidence>